<sequence>MHSVTILGAGKIGATIAKLLHYSGDYSVCVGDTNAEALDRLAATLPIKTVLLDVNDEAMLVKYLQGQQSVVSACPYWVNPGIARAALQAGISYFDVTEDLATTSAVRAIAQNATAKQVFVPQCGLAPGFISILAYHLCHGFEKLEEVKMRVGALPLYPSNMLMYNLTWSTEGLINQYCNPCDAIRNGRRVEVMPLEEIEYFSLDGVEYEAFNTSGGLGTLADTLEGKVRNLGYKTIRHKGHRYLMSFLIQELGLGDRREILKDILEQAIPTTQQDVVLIGATVSGWKNGQYVQVSDARKIYHGEFYGEHWGSIQITTAASLCAVLDLHVRGDLPEKGIIKQEQIPFEAFINNRFGQYYYSTR</sequence>
<dbReference type="Pfam" id="PF16653">
    <property type="entry name" value="Sacchrp_dh_C"/>
    <property type="match status" value="1"/>
</dbReference>
<dbReference type="OrthoDB" id="9769367at2"/>
<feature type="domain" description="Saccharopine dehydrogenase NADP binding" evidence="1">
    <location>
        <begin position="4"/>
        <end position="118"/>
    </location>
</feature>
<dbReference type="AlphaFoldDB" id="A0A1E5QM63"/>
<dbReference type="STRING" id="1781255.BH720_07470"/>
<dbReference type="PANTHER" id="PTHR43796">
    <property type="entry name" value="CARBOXYNORSPERMIDINE SYNTHASE"/>
    <property type="match status" value="1"/>
</dbReference>
<organism evidence="3">
    <name type="scientific">Desertifilum tharense IPPAS B-1220</name>
    <dbReference type="NCBI Taxonomy" id="1781255"/>
    <lineage>
        <taxon>Bacteria</taxon>
        <taxon>Bacillati</taxon>
        <taxon>Cyanobacteriota</taxon>
        <taxon>Cyanophyceae</taxon>
        <taxon>Desertifilales</taxon>
        <taxon>Desertifilaceae</taxon>
        <taxon>Desertifilum</taxon>
    </lineage>
</organism>
<evidence type="ECO:0000259" key="2">
    <source>
        <dbReference type="Pfam" id="PF16653"/>
    </source>
</evidence>
<name>A0A1E5QM63_9CYAN</name>
<evidence type="ECO:0000313" key="3">
    <source>
        <dbReference type="EMBL" id="OEJ75765.1"/>
    </source>
</evidence>
<reference evidence="3" key="1">
    <citation type="submission" date="2016-09" db="EMBL/GenBank/DDBJ databases">
        <title>Draft genome of thermotolerant cyanobacterium Desertifilum sp. strain IPPAS B-1220.</title>
        <authorList>
            <person name="Sinetova M.A."/>
            <person name="Bolakhan K."/>
            <person name="Zayadan B.K."/>
            <person name="Mironov K.S."/>
            <person name="Ustinova V."/>
            <person name="Kupriyanova E.V."/>
            <person name="Sidorov R.A."/>
            <person name="Skrypnik A.N."/>
            <person name="Gogoleva N.E."/>
            <person name="Gogolev Y.V."/>
            <person name="Los D.A."/>
        </authorList>
    </citation>
    <scope>NUCLEOTIDE SEQUENCE [LARGE SCALE GENOMIC DNA]</scope>
    <source>
        <strain evidence="3">IPPAS B-1220</strain>
    </source>
</reference>
<dbReference type="EMBL" id="MJGC01000044">
    <property type="protein sequence ID" value="OEJ75765.1"/>
    <property type="molecule type" value="Genomic_DNA"/>
</dbReference>
<accession>A0A1E5QM63</accession>
<dbReference type="Gene3D" id="3.40.50.720">
    <property type="entry name" value="NAD(P)-binding Rossmann-like Domain"/>
    <property type="match status" value="1"/>
</dbReference>
<protein>
    <submittedName>
        <fullName evidence="3">Saccharopine dehydrogenase</fullName>
    </submittedName>
</protein>
<dbReference type="Pfam" id="PF03435">
    <property type="entry name" value="Sacchrp_dh_NADP"/>
    <property type="match status" value="1"/>
</dbReference>
<dbReference type="PANTHER" id="PTHR43796:SF2">
    <property type="entry name" value="CARBOXYNORSPERMIDINE SYNTHASE"/>
    <property type="match status" value="1"/>
</dbReference>
<dbReference type="SUPFAM" id="SSF51735">
    <property type="entry name" value="NAD(P)-binding Rossmann-fold domains"/>
    <property type="match status" value="1"/>
</dbReference>
<dbReference type="InterPro" id="IPR005097">
    <property type="entry name" value="Sacchrp_dh_NADP-bd"/>
</dbReference>
<dbReference type="SUPFAM" id="SSF55347">
    <property type="entry name" value="Glyceraldehyde-3-phosphate dehydrogenase-like, C-terminal domain"/>
    <property type="match status" value="1"/>
</dbReference>
<dbReference type="InterPro" id="IPR032095">
    <property type="entry name" value="Sacchrp_dh-like_C"/>
</dbReference>
<dbReference type="InterPro" id="IPR036291">
    <property type="entry name" value="NAD(P)-bd_dom_sf"/>
</dbReference>
<comment type="caution">
    <text evidence="3">The sequence shown here is derived from an EMBL/GenBank/DDBJ whole genome shotgun (WGS) entry which is preliminary data.</text>
</comment>
<proteinExistence type="predicted"/>
<gene>
    <name evidence="3" type="ORF">BH720_07470</name>
</gene>
<feature type="domain" description="Saccharopine dehydrogenase-like C-terminal" evidence="2">
    <location>
        <begin position="124"/>
        <end position="345"/>
    </location>
</feature>
<evidence type="ECO:0000259" key="1">
    <source>
        <dbReference type="Pfam" id="PF03435"/>
    </source>
</evidence>
<dbReference type="RefSeq" id="WP_069966558.1">
    <property type="nucleotide sequence ID" value="NZ_CM124774.1"/>
</dbReference>
<dbReference type="Gene3D" id="3.30.360.10">
    <property type="entry name" value="Dihydrodipicolinate Reductase, domain 2"/>
    <property type="match status" value="1"/>
</dbReference>